<organism evidence="3 4">
    <name type="scientific">Sphingobium limneticum</name>
    <dbReference type="NCBI Taxonomy" id="1007511"/>
    <lineage>
        <taxon>Bacteria</taxon>
        <taxon>Pseudomonadati</taxon>
        <taxon>Pseudomonadota</taxon>
        <taxon>Alphaproteobacteria</taxon>
        <taxon>Sphingomonadales</taxon>
        <taxon>Sphingomonadaceae</taxon>
        <taxon>Sphingobium</taxon>
    </lineage>
</organism>
<comment type="caution">
    <text evidence="3">The sequence shown here is derived from an EMBL/GenBank/DDBJ whole genome shotgun (WGS) entry which is preliminary data.</text>
</comment>
<evidence type="ECO:0000313" key="5">
    <source>
        <dbReference type="Proteomes" id="UP000326364"/>
    </source>
</evidence>
<evidence type="ECO:0008006" key="6">
    <source>
        <dbReference type="Google" id="ProtNLM"/>
    </source>
</evidence>
<evidence type="ECO:0000256" key="1">
    <source>
        <dbReference type="SAM" id="Phobius"/>
    </source>
</evidence>
<reference evidence="4 5" key="1">
    <citation type="submission" date="2019-09" db="EMBL/GenBank/DDBJ databases">
        <authorList>
            <person name="Feng G."/>
        </authorList>
    </citation>
    <scope>NUCLEOTIDE SEQUENCE [LARGE SCALE GENOMIC DNA]</scope>
    <source>
        <strain evidence="3 4">KACC 19283</strain>
        <strain evidence="2 5">KACC 19284</strain>
    </source>
</reference>
<feature type="transmembrane region" description="Helical" evidence="1">
    <location>
        <begin position="20"/>
        <end position="43"/>
    </location>
</feature>
<name>A0A5J5HTK1_9SPHN</name>
<dbReference type="EMBL" id="VYQA01000027">
    <property type="protein sequence ID" value="KAA9024421.1"/>
    <property type="molecule type" value="Genomic_DNA"/>
</dbReference>
<keyword evidence="1" id="KW-0472">Membrane</keyword>
<sequence>MMAEQEQTGQVIAYIVRETIVSAAINGVISALFFFAIFGTAWRIAAGEWGYAIDFLPQSAAVALMACMVPGMIARRAQRTGRLAGDNGRPVTVQWLLRTAFVSVLYALLLGAVIASFWMFSIVATLDWPVALLMKIIYGAVLGAWVTRHVLRRMVRGAPLT</sequence>
<keyword evidence="5" id="KW-1185">Reference proteome</keyword>
<protein>
    <recommendedName>
        <fullName evidence="6">GtrA family protein</fullName>
    </recommendedName>
</protein>
<evidence type="ECO:0000313" key="2">
    <source>
        <dbReference type="EMBL" id="KAA9011790.1"/>
    </source>
</evidence>
<keyword evidence="1" id="KW-1133">Transmembrane helix</keyword>
<feature type="transmembrane region" description="Helical" evidence="1">
    <location>
        <begin position="95"/>
        <end position="120"/>
    </location>
</feature>
<proteinExistence type="predicted"/>
<keyword evidence="1" id="KW-0812">Transmembrane</keyword>
<dbReference type="AlphaFoldDB" id="A0A5J5HTK1"/>
<dbReference type="EMBL" id="VYQB01000028">
    <property type="protein sequence ID" value="KAA9011790.1"/>
    <property type="molecule type" value="Genomic_DNA"/>
</dbReference>
<feature type="transmembrane region" description="Helical" evidence="1">
    <location>
        <begin position="126"/>
        <end position="146"/>
    </location>
</feature>
<accession>A0A5J5HTK1</accession>
<feature type="transmembrane region" description="Helical" evidence="1">
    <location>
        <begin position="55"/>
        <end position="74"/>
    </location>
</feature>
<dbReference type="Proteomes" id="UP000326364">
    <property type="component" value="Unassembled WGS sequence"/>
</dbReference>
<dbReference type="Proteomes" id="UP000325933">
    <property type="component" value="Unassembled WGS sequence"/>
</dbReference>
<evidence type="ECO:0000313" key="4">
    <source>
        <dbReference type="Proteomes" id="UP000325933"/>
    </source>
</evidence>
<evidence type="ECO:0000313" key="3">
    <source>
        <dbReference type="EMBL" id="KAA9024421.1"/>
    </source>
</evidence>
<gene>
    <name evidence="3" type="ORF">F4U95_22140</name>
    <name evidence="2" type="ORF">F4U96_22210</name>
</gene>
<dbReference type="RefSeq" id="WP_150426856.1">
    <property type="nucleotide sequence ID" value="NZ_JBNNIY010000034.1"/>
</dbReference>